<reference evidence="2 3" key="1">
    <citation type="journal article" date="2015" name="Nat. Commun.">
        <title>Outbred genome sequencing and CRISPR/Cas9 gene editing in butterflies.</title>
        <authorList>
            <person name="Li X."/>
            <person name="Fan D."/>
            <person name="Zhang W."/>
            <person name="Liu G."/>
            <person name="Zhang L."/>
            <person name="Zhao L."/>
            <person name="Fang X."/>
            <person name="Chen L."/>
            <person name="Dong Y."/>
            <person name="Chen Y."/>
            <person name="Ding Y."/>
            <person name="Zhao R."/>
            <person name="Feng M."/>
            <person name="Zhu Y."/>
            <person name="Feng Y."/>
            <person name="Jiang X."/>
            <person name="Zhu D."/>
            <person name="Xiang H."/>
            <person name="Feng X."/>
            <person name="Li S."/>
            <person name="Wang J."/>
            <person name="Zhang G."/>
            <person name="Kronforst M.R."/>
            <person name="Wang W."/>
        </authorList>
    </citation>
    <scope>NUCLEOTIDE SEQUENCE [LARGE SCALE GENOMIC DNA]</scope>
    <source>
        <strain evidence="2">Ya'a_city_454_Px</strain>
        <tissue evidence="2">Whole body</tissue>
    </source>
</reference>
<feature type="compositionally biased region" description="Basic and acidic residues" evidence="1">
    <location>
        <begin position="21"/>
        <end position="64"/>
    </location>
</feature>
<feature type="region of interest" description="Disordered" evidence="1">
    <location>
        <begin position="1"/>
        <end position="155"/>
    </location>
</feature>
<evidence type="ECO:0000313" key="2">
    <source>
        <dbReference type="EMBL" id="KPI99238.1"/>
    </source>
</evidence>
<evidence type="ECO:0000313" key="3">
    <source>
        <dbReference type="Proteomes" id="UP000053268"/>
    </source>
</evidence>
<protein>
    <submittedName>
        <fullName evidence="2">Uncharacterized protein</fullName>
    </submittedName>
</protein>
<accession>A0A194Q1N7</accession>
<evidence type="ECO:0000256" key="1">
    <source>
        <dbReference type="SAM" id="MobiDB-lite"/>
    </source>
</evidence>
<organism evidence="2 3">
    <name type="scientific">Papilio xuthus</name>
    <name type="common">Asian swallowtail butterfly</name>
    <dbReference type="NCBI Taxonomy" id="66420"/>
    <lineage>
        <taxon>Eukaryota</taxon>
        <taxon>Metazoa</taxon>
        <taxon>Ecdysozoa</taxon>
        <taxon>Arthropoda</taxon>
        <taxon>Hexapoda</taxon>
        <taxon>Insecta</taxon>
        <taxon>Pterygota</taxon>
        <taxon>Neoptera</taxon>
        <taxon>Endopterygota</taxon>
        <taxon>Lepidoptera</taxon>
        <taxon>Glossata</taxon>
        <taxon>Ditrysia</taxon>
        <taxon>Papilionoidea</taxon>
        <taxon>Papilionidae</taxon>
        <taxon>Papilioninae</taxon>
        <taxon>Papilio</taxon>
    </lineage>
</organism>
<feature type="compositionally biased region" description="Acidic residues" evidence="1">
    <location>
        <begin position="81"/>
        <end position="97"/>
    </location>
</feature>
<dbReference type="Proteomes" id="UP000053268">
    <property type="component" value="Unassembled WGS sequence"/>
</dbReference>
<dbReference type="AlphaFoldDB" id="A0A194Q1N7"/>
<gene>
    <name evidence="2" type="ORF">RR46_05422</name>
</gene>
<keyword evidence="3" id="KW-1185">Reference proteome</keyword>
<proteinExistence type="predicted"/>
<sequence>MDEINLNTDEENSKSSGSKRKCVDPLEIDKEKITKMEVGETSKIDNDSESNERQLKLIVKKMDNIEMDTDNSNDDASYNSTDEESDTNSDYSEDSDSSVERNNGNSNQPQPGHSRSMDQLDEVQATINGLPWKSARNLMRPSLKRQNKTPEYRVARSHKDWRESILSVLTK</sequence>
<name>A0A194Q1N7_PAPXU</name>
<feature type="compositionally biased region" description="Polar residues" evidence="1">
    <location>
        <begin position="100"/>
        <end position="113"/>
    </location>
</feature>
<dbReference type="EMBL" id="KQ459580">
    <property type="protein sequence ID" value="KPI99238.1"/>
    <property type="molecule type" value="Genomic_DNA"/>
</dbReference>